<dbReference type="GO" id="GO:0006535">
    <property type="term" value="P:cysteine biosynthetic process from serine"/>
    <property type="evidence" value="ECO:0007669"/>
    <property type="project" value="InterPro"/>
</dbReference>
<dbReference type="InterPro" id="IPR036052">
    <property type="entry name" value="TrpB-like_PALP_sf"/>
</dbReference>
<dbReference type="Pfam" id="PF00571">
    <property type="entry name" value="CBS"/>
    <property type="match status" value="1"/>
</dbReference>
<evidence type="ECO:0000259" key="12">
    <source>
        <dbReference type="PROSITE" id="PS51371"/>
    </source>
</evidence>
<dbReference type="InterPro" id="IPR005857">
    <property type="entry name" value="Cysta_beta_synth"/>
</dbReference>
<name>A0A937KFW1_9BACT</name>
<comment type="cofactor">
    <cofactor evidence="1">
        <name>pyridoxal 5'-phosphate</name>
        <dbReference type="ChEBI" id="CHEBI:597326"/>
    </cofactor>
</comment>
<evidence type="ECO:0000256" key="3">
    <source>
        <dbReference type="ARBA" id="ARBA00007103"/>
    </source>
</evidence>
<dbReference type="PROSITE" id="PS51371">
    <property type="entry name" value="CBS"/>
    <property type="match status" value="1"/>
</dbReference>
<keyword evidence="6 11" id="KW-0129">CBS domain</keyword>
<dbReference type="PANTHER" id="PTHR10314">
    <property type="entry name" value="CYSTATHIONINE BETA-SYNTHASE"/>
    <property type="match status" value="1"/>
</dbReference>
<dbReference type="InterPro" id="IPR046342">
    <property type="entry name" value="CBS_dom_sf"/>
</dbReference>
<evidence type="ECO:0000313" key="13">
    <source>
        <dbReference type="EMBL" id="MBL6448715.1"/>
    </source>
</evidence>
<dbReference type="InterPro" id="IPR001216">
    <property type="entry name" value="P-phosphate_BS"/>
</dbReference>
<dbReference type="FunFam" id="3.40.50.1100:FF:000118">
    <property type="entry name" value="Related to CYS4-cystathionine beta-synthase"/>
    <property type="match status" value="1"/>
</dbReference>
<keyword evidence="14" id="KW-1185">Reference proteome</keyword>
<dbReference type="Pfam" id="PF00291">
    <property type="entry name" value="PALP"/>
    <property type="match status" value="1"/>
</dbReference>
<gene>
    <name evidence="13" type="ORF">JMN32_20550</name>
</gene>
<dbReference type="GO" id="GO:0004122">
    <property type="term" value="F:cystathionine beta-synthase activity"/>
    <property type="evidence" value="ECO:0007669"/>
    <property type="project" value="UniProtKB-UniRule"/>
</dbReference>
<protein>
    <recommendedName>
        <fullName evidence="8 10">Cystathionine beta-synthase</fullName>
        <ecNumber evidence="4 10">4.2.1.22</ecNumber>
    </recommendedName>
</protein>
<keyword evidence="7 13" id="KW-0456">Lyase</keyword>
<evidence type="ECO:0000256" key="8">
    <source>
        <dbReference type="ARBA" id="ARBA00026192"/>
    </source>
</evidence>
<evidence type="ECO:0000256" key="2">
    <source>
        <dbReference type="ARBA" id="ARBA00005003"/>
    </source>
</evidence>
<evidence type="ECO:0000256" key="9">
    <source>
        <dbReference type="ARBA" id="ARBA00047490"/>
    </source>
</evidence>
<dbReference type="NCBIfam" id="TIGR01137">
    <property type="entry name" value="cysta_beta"/>
    <property type="match status" value="1"/>
</dbReference>
<evidence type="ECO:0000256" key="6">
    <source>
        <dbReference type="ARBA" id="ARBA00023122"/>
    </source>
</evidence>
<feature type="domain" description="CBS" evidence="12">
    <location>
        <begin position="342"/>
        <end position="399"/>
    </location>
</feature>
<dbReference type="Proteomes" id="UP000614216">
    <property type="component" value="Unassembled WGS sequence"/>
</dbReference>
<comment type="pathway">
    <text evidence="2">Amino-acid biosynthesis; L-cysteine biosynthesis; L-cysteine from L-homocysteine and L-serine: step 1/2.</text>
</comment>
<dbReference type="GO" id="GO:0019343">
    <property type="term" value="P:cysteine biosynthetic process via cystathionine"/>
    <property type="evidence" value="ECO:0007669"/>
    <property type="project" value="InterPro"/>
</dbReference>
<dbReference type="SUPFAM" id="SSF54631">
    <property type="entry name" value="CBS-domain pair"/>
    <property type="match status" value="1"/>
</dbReference>
<dbReference type="Gene3D" id="3.40.50.1100">
    <property type="match status" value="2"/>
</dbReference>
<dbReference type="Gene3D" id="3.10.580.10">
    <property type="entry name" value="CBS-domain"/>
    <property type="match status" value="1"/>
</dbReference>
<evidence type="ECO:0000256" key="5">
    <source>
        <dbReference type="ARBA" id="ARBA00022898"/>
    </source>
</evidence>
<dbReference type="CDD" id="cd01561">
    <property type="entry name" value="CBS_like"/>
    <property type="match status" value="1"/>
</dbReference>
<dbReference type="GO" id="GO:0005737">
    <property type="term" value="C:cytoplasm"/>
    <property type="evidence" value="ECO:0007669"/>
    <property type="project" value="InterPro"/>
</dbReference>
<evidence type="ECO:0000313" key="14">
    <source>
        <dbReference type="Proteomes" id="UP000614216"/>
    </source>
</evidence>
<dbReference type="EMBL" id="JAEUGD010000064">
    <property type="protein sequence ID" value="MBL6448715.1"/>
    <property type="molecule type" value="Genomic_DNA"/>
</dbReference>
<dbReference type="FunFam" id="3.40.50.1100:FF:000003">
    <property type="entry name" value="Cystathionine beta-synthase"/>
    <property type="match status" value="1"/>
</dbReference>
<organism evidence="13 14">
    <name type="scientific">Fulvivirga marina</name>
    <dbReference type="NCBI Taxonomy" id="2494733"/>
    <lineage>
        <taxon>Bacteria</taxon>
        <taxon>Pseudomonadati</taxon>
        <taxon>Bacteroidota</taxon>
        <taxon>Cytophagia</taxon>
        <taxon>Cytophagales</taxon>
        <taxon>Fulvivirgaceae</taxon>
        <taxon>Fulvivirga</taxon>
    </lineage>
</organism>
<dbReference type="GO" id="GO:0016765">
    <property type="term" value="F:transferase activity, transferring alkyl or aryl (other than methyl) groups"/>
    <property type="evidence" value="ECO:0007669"/>
    <property type="project" value="UniProtKB-ARBA"/>
</dbReference>
<dbReference type="SUPFAM" id="SSF53686">
    <property type="entry name" value="Tryptophan synthase beta subunit-like PLP-dependent enzymes"/>
    <property type="match status" value="1"/>
</dbReference>
<evidence type="ECO:0000256" key="7">
    <source>
        <dbReference type="ARBA" id="ARBA00023239"/>
    </source>
</evidence>
<dbReference type="EC" id="4.2.1.22" evidence="4 10"/>
<dbReference type="RefSeq" id="WP_202858247.1">
    <property type="nucleotide sequence ID" value="NZ_JAEUGD010000064.1"/>
</dbReference>
<comment type="similarity">
    <text evidence="3">Belongs to the cysteine synthase/cystathionine beta-synthase family.</text>
</comment>
<dbReference type="AlphaFoldDB" id="A0A937KFW1"/>
<evidence type="ECO:0000256" key="10">
    <source>
        <dbReference type="NCBIfam" id="TIGR01137"/>
    </source>
</evidence>
<comment type="caution">
    <text evidence="13">The sequence shown here is derived from an EMBL/GenBank/DDBJ whole genome shotgun (WGS) entry which is preliminary data.</text>
</comment>
<evidence type="ECO:0000256" key="11">
    <source>
        <dbReference type="PROSITE-ProRule" id="PRU00703"/>
    </source>
</evidence>
<reference evidence="13" key="1">
    <citation type="submission" date="2021-01" db="EMBL/GenBank/DDBJ databases">
        <title>Fulvivirga kasyanovii gen. nov., sp nov., a novel member of the phylum Bacteroidetes isolated from seawater in a mussel farm.</title>
        <authorList>
            <person name="Zhao L.-H."/>
            <person name="Wang Z.-J."/>
        </authorList>
    </citation>
    <scope>NUCLEOTIDE SEQUENCE</scope>
    <source>
        <strain evidence="13">29W222</strain>
    </source>
</reference>
<dbReference type="InterPro" id="IPR001926">
    <property type="entry name" value="TrpB-like_PALP"/>
</dbReference>
<dbReference type="InterPro" id="IPR000644">
    <property type="entry name" value="CBS_dom"/>
</dbReference>
<evidence type="ECO:0000256" key="4">
    <source>
        <dbReference type="ARBA" id="ARBA00012041"/>
    </source>
</evidence>
<accession>A0A937KFW1</accession>
<dbReference type="InterPro" id="IPR050214">
    <property type="entry name" value="Cys_Synth/Cystath_Beta-Synth"/>
</dbReference>
<proteinExistence type="inferred from homology"/>
<dbReference type="PROSITE" id="PS00901">
    <property type="entry name" value="CYS_SYNTHASE"/>
    <property type="match status" value="1"/>
</dbReference>
<sequence length="456" mass="50289">MYYNSLIEAIGNTPLVKLNRLAEGIKGTVLVKVEYFNPGNSMKDRMALKMIEDAEKAGILKPGGTIIEGTSGNTGMGLALVAIAKGYKCIFTLADKQSQEKIDILRAMGAEVIVCPTNVSPEDPRSYYSVAKKLNKDIPNSFYPNQYDNISNAAAHYETTGPEIWDQTEGKITHYAAGVGTGGSMCGTAKYLKEQNPNVVSVGIDSYGSVFKKYKETGVFDENEIYPYMTEGIGEDILPKNVDFSLIDSFVKVTDKDAAIMTRRLAREEGLFVGWSCGSAVHGALEYAKENLKEDDMMVIILPDHGTRYLAKVYNDNWMKDHGFLEARDFATAKDIITNKNGSDKLLTVGKSDKIGQVIKMLNTEGIDQVPVVENNHFVGSISTAKLLEKLIEDPEIREKEVGEVMDNPMPFVAMDNTLDVLSSMINKDNKAVLVRDQAHDVHIITQHDLLMAMSN</sequence>
<evidence type="ECO:0000256" key="1">
    <source>
        <dbReference type="ARBA" id="ARBA00001933"/>
    </source>
</evidence>
<keyword evidence="5" id="KW-0663">Pyridoxal phosphate</keyword>
<comment type="catalytic activity">
    <reaction evidence="9">
        <text>L-homocysteine + L-serine = L,L-cystathionine + H2O</text>
        <dbReference type="Rhea" id="RHEA:10112"/>
        <dbReference type="ChEBI" id="CHEBI:15377"/>
        <dbReference type="ChEBI" id="CHEBI:33384"/>
        <dbReference type="ChEBI" id="CHEBI:58161"/>
        <dbReference type="ChEBI" id="CHEBI:58199"/>
        <dbReference type="EC" id="4.2.1.22"/>
    </reaction>
</comment>